<dbReference type="InterPro" id="IPR009072">
    <property type="entry name" value="Histone-fold"/>
</dbReference>
<evidence type="ECO:0000259" key="15">
    <source>
        <dbReference type="Pfam" id="PF16211"/>
    </source>
</evidence>
<keyword evidence="10" id="KW-0544">Nucleosome core</keyword>
<dbReference type="CDD" id="cd00074">
    <property type="entry name" value="HFD_H2A"/>
    <property type="match status" value="1"/>
</dbReference>
<feature type="domain" description="Histone H2A C-terminal" evidence="15">
    <location>
        <begin position="923"/>
        <end position="956"/>
    </location>
</feature>
<dbReference type="GO" id="GO:0008270">
    <property type="term" value="F:zinc ion binding"/>
    <property type="evidence" value="ECO:0007669"/>
    <property type="project" value="InterPro"/>
</dbReference>
<dbReference type="Gene3D" id="1.25.40.10">
    <property type="entry name" value="Tetratricopeptide repeat domain"/>
    <property type="match status" value="3"/>
</dbReference>
<feature type="domain" description="DYW" evidence="14">
    <location>
        <begin position="714"/>
        <end position="805"/>
    </location>
</feature>
<dbReference type="Pfam" id="PF01535">
    <property type="entry name" value="PPR"/>
    <property type="match status" value="4"/>
</dbReference>
<reference evidence="16 17" key="1">
    <citation type="submission" date="2020-08" db="EMBL/GenBank/DDBJ databases">
        <title>Plant Genome Project.</title>
        <authorList>
            <person name="Zhang R.-G."/>
        </authorList>
    </citation>
    <scope>NUCLEOTIDE SEQUENCE [LARGE SCALE GENOMIC DNA]</scope>
    <source>
        <tissue evidence="16">Rhizome</tissue>
    </source>
</reference>
<dbReference type="Pfam" id="PF20431">
    <property type="entry name" value="E_motif"/>
    <property type="match status" value="1"/>
</dbReference>
<comment type="similarity">
    <text evidence="4">Belongs to the histone H2A family.</text>
</comment>
<evidence type="ECO:0008006" key="18">
    <source>
        <dbReference type="Google" id="ProtNLM"/>
    </source>
</evidence>
<evidence type="ECO:0000256" key="2">
    <source>
        <dbReference type="ARBA" id="ARBA00004286"/>
    </source>
</evidence>
<dbReference type="GO" id="GO:0003677">
    <property type="term" value="F:DNA binding"/>
    <property type="evidence" value="ECO:0007669"/>
    <property type="project" value="UniProtKB-KW"/>
</dbReference>
<accession>A0A8J5HF54</accession>
<evidence type="ECO:0000256" key="10">
    <source>
        <dbReference type="ARBA" id="ARBA00023269"/>
    </source>
</evidence>
<dbReference type="FunFam" id="1.25.40.10:FF:000344">
    <property type="entry name" value="Pentatricopeptide repeat-containing protein"/>
    <property type="match status" value="1"/>
</dbReference>
<feature type="repeat" description="PPR" evidence="11">
    <location>
        <begin position="499"/>
        <end position="533"/>
    </location>
</feature>
<dbReference type="PRINTS" id="PR00620">
    <property type="entry name" value="HISTONEH2A"/>
</dbReference>
<dbReference type="InterPro" id="IPR002885">
    <property type="entry name" value="PPR_rpt"/>
</dbReference>
<feature type="repeat" description="PPR" evidence="11">
    <location>
        <begin position="468"/>
        <end position="498"/>
    </location>
</feature>
<dbReference type="GO" id="GO:0000786">
    <property type="term" value="C:nucleosome"/>
    <property type="evidence" value="ECO:0007669"/>
    <property type="project" value="UniProtKB-KW"/>
</dbReference>
<evidence type="ECO:0000259" key="14">
    <source>
        <dbReference type="Pfam" id="PF14432"/>
    </source>
</evidence>
<dbReference type="Pfam" id="PF00125">
    <property type="entry name" value="Histone"/>
    <property type="match status" value="1"/>
</dbReference>
<keyword evidence="7" id="KW-0809">Transit peptide</keyword>
<dbReference type="Pfam" id="PF14432">
    <property type="entry name" value="DYW_deaminase"/>
    <property type="match status" value="1"/>
</dbReference>
<dbReference type="InterPro" id="IPR046848">
    <property type="entry name" value="E_motif"/>
</dbReference>
<dbReference type="GO" id="GO:0009451">
    <property type="term" value="P:RNA modification"/>
    <property type="evidence" value="ECO:0007669"/>
    <property type="project" value="InterPro"/>
</dbReference>
<keyword evidence="5" id="KW-0158">Chromosome</keyword>
<evidence type="ECO:0000256" key="8">
    <source>
        <dbReference type="ARBA" id="ARBA00023125"/>
    </source>
</evidence>
<dbReference type="Pfam" id="PF16211">
    <property type="entry name" value="Histone_H2A_C"/>
    <property type="match status" value="1"/>
</dbReference>
<comment type="similarity">
    <text evidence="3">Belongs to the PPR family. PCMP-H subfamily.</text>
</comment>
<dbReference type="SUPFAM" id="SSF47113">
    <property type="entry name" value="Histone-fold"/>
    <property type="match status" value="1"/>
</dbReference>
<dbReference type="InterPro" id="IPR032867">
    <property type="entry name" value="DYW_dom"/>
</dbReference>
<evidence type="ECO:0000256" key="4">
    <source>
        <dbReference type="ARBA" id="ARBA00010691"/>
    </source>
</evidence>
<comment type="caution">
    <text evidence="16">The sequence shown here is derived from an EMBL/GenBank/DDBJ whole genome shotgun (WGS) entry which is preliminary data.</text>
</comment>
<dbReference type="SUPFAM" id="SSF48452">
    <property type="entry name" value="TPR-like"/>
    <property type="match status" value="1"/>
</dbReference>
<name>A0A8J5HF54_ZINOF</name>
<keyword evidence="6" id="KW-0677">Repeat</keyword>
<feature type="domain" description="Core Histone H2A/H2B/H3" evidence="13">
    <location>
        <begin position="843"/>
        <end position="920"/>
    </location>
</feature>
<dbReference type="FunFam" id="1.10.20.10:FF:000009">
    <property type="entry name" value="Histone H2A"/>
    <property type="match status" value="1"/>
</dbReference>
<dbReference type="InterPro" id="IPR032454">
    <property type="entry name" value="Histone_H2A_C"/>
</dbReference>
<evidence type="ECO:0000259" key="13">
    <source>
        <dbReference type="Pfam" id="PF00125"/>
    </source>
</evidence>
<dbReference type="Pfam" id="PF13041">
    <property type="entry name" value="PPR_2"/>
    <property type="match status" value="2"/>
</dbReference>
<keyword evidence="9" id="KW-0539">Nucleus</keyword>
<evidence type="ECO:0000313" key="17">
    <source>
        <dbReference type="Proteomes" id="UP000734854"/>
    </source>
</evidence>
<protein>
    <recommendedName>
        <fullName evidence="18">Pentatricopeptide repeat-containing protein</fullName>
    </recommendedName>
</protein>
<dbReference type="InterPro" id="IPR046849">
    <property type="entry name" value="E2_motif"/>
</dbReference>
<feature type="repeat" description="PPR" evidence="11">
    <location>
        <begin position="266"/>
        <end position="300"/>
    </location>
</feature>
<organism evidence="16 17">
    <name type="scientific">Zingiber officinale</name>
    <name type="common">Ginger</name>
    <name type="synonym">Amomum zingiber</name>
    <dbReference type="NCBI Taxonomy" id="94328"/>
    <lineage>
        <taxon>Eukaryota</taxon>
        <taxon>Viridiplantae</taxon>
        <taxon>Streptophyta</taxon>
        <taxon>Embryophyta</taxon>
        <taxon>Tracheophyta</taxon>
        <taxon>Spermatophyta</taxon>
        <taxon>Magnoliopsida</taxon>
        <taxon>Liliopsida</taxon>
        <taxon>Zingiberales</taxon>
        <taxon>Zingiberaceae</taxon>
        <taxon>Zingiber</taxon>
    </lineage>
</organism>
<dbReference type="InterPro" id="IPR046960">
    <property type="entry name" value="PPR_At4g14850-like_plant"/>
</dbReference>
<dbReference type="PROSITE" id="PS00046">
    <property type="entry name" value="HISTONE_H2A"/>
    <property type="match status" value="1"/>
</dbReference>
<dbReference type="InterPro" id="IPR011990">
    <property type="entry name" value="TPR-like_helical_dom_sf"/>
</dbReference>
<dbReference type="Proteomes" id="UP000734854">
    <property type="component" value="Unassembled WGS sequence"/>
</dbReference>
<feature type="repeat" description="PPR" evidence="11">
    <location>
        <begin position="534"/>
        <end position="568"/>
    </location>
</feature>
<evidence type="ECO:0000313" key="16">
    <source>
        <dbReference type="EMBL" id="KAG6524825.1"/>
    </source>
</evidence>
<evidence type="ECO:0000256" key="12">
    <source>
        <dbReference type="SAM" id="MobiDB-lite"/>
    </source>
</evidence>
<evidence type="ECO:0000256" key="7">
    <source>
        <dbReference type="ARBA" id="ARBA00022946"/>
    </source>
</evidence>
<dbReference type="Gene3D" id="1.10.20.10">
    <property type="entry name" value="Histone, subunit A"/>
    <property type="match status" value="1"/>
</dbReference>
<keyword evidence="8" id="KW-0238">DNA-binding</keyword>
<evidence type="ECO:0000256" key="3">
    <source>
        <dbReference type="ARBA" id="ARBA00006643"/>
    </source>
</evidence>
<dbReference type="GO" id="GO:0005634">
    <property type="term" value="C:nucleus"/>
    <property type="evidence" value="ECO:0007669"/>
    <property type="project" value="UniProtKB-SubCell"/>
</dbReference>
<dbReference type="GO" id="GO:0030527">
    <property type="term" value="F:structural constituent of chromatin"/>
    <property type="evidence" value="ECO:0007669"/>
    <property type="project" value="InterPro"/>
</dbReference>
<evidence type="ECO:0000256" key="5">
    <source>
        <dbReference type="ARBA" id="ARBA00022454"/>
    </source>
</evidence>
<dbReference type="InterPro" id="IPR032458">
    <property type="entry name" value="Histone_H2A_CS"/>
</dbReference>
<comment type="subcellular location">
    <subcellularLocation>
        <location evidence="2">Chromosome</location>
    </subcellularLocation>
    <subcellularLocation>
        <location evidence="1">Nucleus</location>
    </subcellularLocation>
</comment>
<proteinExistence type="inferred from homology"/>
<feature type="repeat" description="PPR" evidence="11">
    <location>
        <begin position="231"/>
        <end position="265"/>
    </location>
</feature>
<dbReference type="FunFam" id="1.25.40.10:FF:000090">
    <property type="entry name" value="Pentatricopeptide repeat-containing protein, chloroplastic"/>
    <property type="match status" value="1"/>
</dbReference>
<evidence type="ECO:0000256" key="9">
    <source>
        <dbReference type="ARBA" id="ARBA00023242"/>
    </source>
</evidence>
<dbReference type="PANTHER" id="PTHR47926">
    <property type="entry name" value="PENTATRICOPEPTIDE REPEAT-CONTAINING PROTEIN"/>
    <property type="match status" value="1"/>
</dbReference>
<dbReference type="InterPro" id="IPR002119">
    <property type="entry name" value="Histone_H2A"/>
</dbReference>
<dbReference type="PANTHER" id="PTHR47926:SF434">
    <property type="entry name" value="PENTATRICOPEPTIDE REPEAT SUPERFAMILY PROTEIN"/>
    <property type="match status" value="1"/>
</dbReference>
<evidence type="ECO:0000256" key="6">
    <source>
        <dbReference type="ARBA" id="ARBA00022737"/>
    </source>
</evidence>
<evidence type="ECO:0000256" key="1">
    <source>
        <dbReference type="ARBA" id="ARBA00004123"/>
    </source>
</evidence>
<feature type="region of interest" description="Disordered" evidence="12">
    <location>
        <begin position="170"/>
        <end position="191"/>
    </location>
</feature>
<dbReference type="Pfam" id="PF20430">
    <property type="entry name" value="Eplus_motif"/>
    <property type="match status" value="1"/>
</dbReference>
<dbReference type="PROSITE" id="PS51375">
    <property type="entry name" value="PPR"/>
    <property type="match status" value="7"/>
</dbReference>
<dbReference type="SMART" id="SM00414">
    <property type="entry name" value="H2A"/>
    <property type="match status" value="1"/>
</dbReference>
<dbReference type="NCBIfam" id="TIGR00756">
    <property type="entry name" value="PPR"/>
    <property type="match status" value="5"/>
</dbReference>
<dbReference type="GO" id="GO:0046982">
    <property type="term" value="F:protein heterodimerization activity"/>
    <property type="evidence" value="ECO:0007669"/>
    <property type="project" value="InterPro"/>
</dbReference>
<dbReference type="AlphaFoldDB" id="A0A8J5HF54"/>
<dbReference type="InterPro" id="IPR007125">
    <property type="entry name" value="H2A/H2B/H3"/>
</dbReference>
<evidence type="ECO:0000256" key="11">
    <source>
        <dbReference type="PROSITE-ProRule" id="PRU00708"/>
    </source>
</evidence>
<gene>
    <name evidence="16" type="ORF">ZIOFF_014769</name>
</gene>
<feature type="repeat" description="PPR" evidence="11">
    <location>
        <begin position="398"/>
        <end position="432"/>
    </location>
</feature>
<dbReference type="EMBL" id="JACMSC010000004">
    <property type="protein sequence ID" value="KAG6524825.1"/>
    <property type="molecule type" value="Genomic_DNA"/>
</dbReference>
<keyword evidence="17" id="KW-1185">Reference proteome</keyword>
<dbReference type="FunFam" id="1.25.40.10:FF:000488">
    <property type="entry name" value="Pentatricopeptide repeat-containing protein, mitochondrial"/>
    <property type="match status" value="1"/>
</dbReference>
<sequence length="963" mass="106540">MIPCNQLVGRGLVAKALALRLGQILSTKLVARQVPEQLIRKAAETLRSASERRRTSLCSSTTPPSLDFSSKASNEKGLCVPFSSSFAVSTFFCLHLSPAMEINLPGICNLTSDLPRIQNHDASRFSCSSVDAKTAKRAKLEPFGGLGLCSAGKIRSCAVVRCSTSQENCLRPKPQPRPKKPVVEDAAPGSNSANASGLCSQIEKLAFLKMYSEALELFEIYTSKRRLVAADASTYDALINACIGLKSTRALNSVFQHMIDAGFEMDQYMWNRLLVMHVKCGMMKDARRLFDEMSERNLVSWSIMISGLVDEGSYGEAFDLFLLLWEEESDASPRIFSTIIRAATGLGFTLTGMQLHSCVVKLGVTDNIFVACSLIDMYSKCGCIEEAQCIFDELPEKTIVAWNAIIAGYALHGYSEEALDMYYEMQGANVKMDQFTYSIFFRVCARLGSVELAKQAHAGLIRNGFRSDIVASTSLVDMYCKWGRMEDARNVFDKMPQKNLISWNALIGGYGNHGMGDEAVKMYERMSKDGMVPDHVTYLAVLGACSHSGLFEKGREIFESMCQDPKRSPRAMHYACMIELFGREGLLDEAFALIKNAPFSPTRNMWAALLTACRVHKNLELGKFAVEKLFGLEPEKLSNYIVLLNIYNSSGRTKEVANVHNALKSKGIRLREACSWIEIKKQQHKFLFGDKLHPQKVQIYEKLDALMDEIVKLGYIPDEKTLLPDVTEDEQRMLTYHSEKLAIAFGLMSTTNFTPLQIVQGHRICNDCHTVIKLFTLLTKREIVVRDSSRFHHFRCGNCSCGDYWDFPRPRLRLSLGEFEALISTVVVAAMAGRGKAIGSAAAKKATSRSSKAGLQFPVGRIARFLKAGKYAERVGAGAPVYLAAVLEYLAAEVLELAGNAARDNKKTRIVPRHIQLAVRNDEELSKLLGEVTIASGGVMPNIHNLLLPKKAGSSKAAAGDED</sequence>
<feature type="repeat" description="PPR" evidence="11">
    <location>
        <begin position="433"/>
        <end position="467"/>
    </location>
</feature>
<dbReference type="GO" id="GO:0003723">
    <property type="term" value="F:RNA binding"/>
    <property type="evidence" value="ECO:0007669"/>
    <property type="project" value="InterPro"/>
</dbReference>